<dbReference type="AlphaFoldDB" id="A0A1D8AC39"/>
<dbReference type="Pfam" id="PF03150">
    <property type="entry name" value="CCP_MauG"/>
    <property type="match status" value="1"/>
</dbReference>
<dbReference type="GO" id="GO:0020037">
    <property type="term" value="F:heme binding"/>
    <property type="evidence" value="ECO:0007669"/>
    <property type="project" value="InterPro"/>
</dbReference>
<keyword evidence="2 6" id="KW-0349">Heme</keyword>
<feature type="chain" id="PRO_5009104884" evidence="8">
    <location>
        <begin position="38"/>
        <end position="372"/>
    </location>
</feature>
<dbReference type="PANTHER" id="PTHR30600">
    <property type="entry name" value="CYTOCHROME C PEROXIDASE-RELATED"/>
    <property type="match status" value="1"/>
</dbReference>
<proteinExistence type="predicted"/>
<dbReference type="InterPro" id="IPR036909">
    <property type="entry name" value="Cyt_c-like_dom_sf"/>
</dbReference>
<keyword evidence="11" id="KW-1185">Reference proteome</keyword>
<evidence type="ECO:0000256" key="8">
    <source>
        <dbReference type="SAM" id="SignalP"/>
    </source>
</evidence>
<dbReference type="GO" id="GO:0004130">
    <property type="term" value="F:cytochrome-c peroxidase activity"/>
    <property type="evidence" value="ECO:0007669"/>
    <property type="project" value="TreeGrafter"/>
</dbReference>
<evidence type="ECO:0000256" key="1">
    <source>
        <dbReference type="ARBA" id="ARBA00004196"/>
    </source>
</evidence>
<dbReference type="InterPro" id="IPR051395">
    <property type="entry name" value="Cytochrome_c_Peroxidase/MauG"/>
</dbReference>
<keyword evidence="4" id="KW-0560">Oxidoreductase</keyword>
<evidence type="ECO:0000313" key="11">
    <source>
        <dbReference type="Proteomes" id="UP000094626"/>
    </source>
</evidence>
<evidence type="ECO:0000256" key="4">
    <source>
        <dbReference type="ARBA" id="ARBA00023002"/>
    </source>
</evidence>
<keyword evidence="10" id="KW-0614">Plasmid</keyword>
<dbReference type="GO" id="GO:0046872">
    <property type="term" value="F:metal ion binding"/>
    <property type="evidence" value="ECO:0007669"/>
    <property type="project" value="UniProtKB-KW"/>
</dbReference>
<dbReference type="InterPro" id="IPR009056">
    <property type="entry name" value="Cyt_c-like_dom"/>
</dbReference>
<organism evidence="10 11">
    <name type="scientific">Novosphingobium resinovorum</name>
    <dbReference type="NCBI Taxonomy" id="158500"/>
    <lineage>
        <taxon>Bacteria</taxon>
        <taxon>Pseudomonadati</taxon>
        <taxon>Pseudomonadota</taxon>
        <taxon>Alphaproteobacteria</taxon>
        <taxon>Sphingomonadales</taxon>
        <taxon>Sphingomonadaceae</taxon>
        <taxon>Novosphingobium</taxon>
    </lineage>
</organism>
<dbReference type="GO" id="GO:0030313">
    <property type="term" value="C:cell envelope"/>
    <property type="evidence" value="ECO:0007669"/>
    <property type="project" value="UniProtKB-SubCell"/>
</dbReference>
<name>A0A1D8AC39_9SPHN</name>
<dbReference type="Proteomes" id="UP000094626">
    <property type="component" value="Plasmid pSA1"/>
</dbReference>
<gene>
    <name evidence="10" type="ORF">BES08_23110</name>
</gene>
<dbReference type="GO" id="GO:0009055">
    <property type="term" value="F:electron transfer activity"/>
    <property type="evidence" value="ECO:0007669"/>
    <property type="project" value="InterPro"/>
</dbReference>
<feature type="signal peptide" evidence="8">
    <location>
        <begin position="1"/>
        <end position="37"/>
    </location>
</feature>
<evidence type="ECO:0000313" key="10">
    <source>
        <dbReference type="EMBL" id="AOR79680.1"/>
    </source>
</evidence>
<comment type="subcellular location">
    <subcellularLocation>
        <location evidence="1">Cell envelope</location>
    </subcellularLocation>
</comment>
<evidence type="ECO:0000256" key="3">
    <source>
        <dbReference type="ARBA" id="ARBA00022723"/>
    </source>
</evidence>
<keyword evidence="8" id="KW-0732">Signal</keyword>
<dbReference type="SUPFAM" id="SSF46626">
    <property type="entry name" value="Cytochrome c"/>
    <property type="match status" value="2"/>
</dbReference>
<keyword evidence="10" id="KW-0575">Peroxidase</keyword>
<dbReference type="Gene3D" id="1.10.760.10">
    <property type="entry name" value="Cytochrome c-like domain"/>
    <property type="match status" value="2"/>
</dbReference>
<reference evidence="11" key="1">
    <citation type="journal article" date="2017" name="J. Biotechnol.">
        <title>Complete genome sequence of Novosphingobium resinovorum SA1, a versatile xenobiotic-degrading bacterium capable of utilizing sulfanilic acid.</title>
        <authorList>
            <person name="Hegedus B."/>
            <person name="Kos P.B."/>
            <person name="Balint B."/>
            <person name="Maroti G."/>
            <person name="Gan H.M."/>
            <person name="Perei K."/>
            <person name="Rakhely G."/>
        </authorList>
    </citation>
    <scope>NUCLEOTIDE SEQUENCE [LARGE SCALE GENOMIC DNA]</scope>
    <source>
        <strain evidence="11">SA1</strain>
    </source>
</reference>
<evidence type="ECO:0000259" key="9">
    <source>
        <dbReference type="PROSITE" id="PS51007"/>
    </source>
</evidence>
<keyword evidence="5 6" id="KW-0408">Iron</keyword>
<sequence length="372" mass="40782">MNCSSRECSVTSPIGSLMLAMSAIALALASPSPGSRADPGDGEVATLRALYAGQPDSWPRPWLEPGAHFAEFGPVPSLPTPQVPEEIALGQRLFEEPRLSGSRQIACASCHNAELGFTDGLRTSFGHDRKRGRRNASSLIAAAWTHGLFWDGREATLEGQVLGPLSDPLEMAGSRKRIERWINREASYRDAFAERIGARRIRLGDIAGMIAAYERSLTPPRNRWDRVFTQGVSAFSDQQLRGLHLFRTKAGCANCHSGPLLTDNRFHNLGLSFYGTERQDLGRWNVTGRPEDVGAFRTPTLRGLIHTRPYMHNGFFPFLEPVVMFYSGGGGPNDAVQAPGEAAPPPQADPLLKPRDLTREEREALVAFLQAL</sequence>
<dbReference type="InterPro" id="IPR004852">
    <property type="entry name" value="Di-haem_cyt_c_peroxidsae"/>
</dbReference>
<evidence type="ECO:0000256" key="6">
    <source>
        <dbReference type="PROSITE-ProRule" id="PRU00433"/>
    </source>
</evidence>
<accession>A0A1D8AC39</accession>
<keyword evidence="3 6" id="KW-0479">Metal-binding</keyword>
<dbReference type="EMBL" id="CP017076">
    <property type="protein sequence ID" value="AOR79680.1"/>
    <property type="molecule type" value="Genomic_DNA"/>
</dbReference>
<protein>
    <submittedName>
        <fullName evidence="10">Cytochrome-c peroxidase</fullName>
    </submittedName>
</protein>
<dbReference type="KEGG" id="nre:BES08_23110"/>
<feature type="domain" description="Cytochrome c" evidence="9">
    <location>
        <begin position="237"/>
        <end position="372"/>
    </location>
</feature>
<evidence type="ECO:0000256" key="5">
    <source>
        <dbReference type="ARBA" id="ARBA00023004"/>
    </source>
</evidence>
<feature type="region of interest" description="Disordered" evidence="7">
    <location>
        <begin position="334"/>
        <end position="353"/>
    </location>
</feature>
<dbReference type="PROSITE" id="PS51007">
    <property type="entry name" value="CYTC"/>
    <property type="match status" value="1"/>
</dbReference>
<evidence type="ECO:0000256" key="2">
    <source>
        <dbReference type="ARBA" id="ARBA00022617"/>
    </source>
</evidence>
<evidence type="ECO:0000256" key="7">
    <source>
        <dbReference type="SAM" id="MobiDB-lite"/>
    </source>
</evidence>
<geneLocation type="plasmid" evidence="10 11">
    <name>pSA1</name>
</geneLocation>